<evidence type="ECO:0000313" key="1">
    <source>
        <dbReference type="EMBL" id="KAL1256894.1"/>
    </source>
</evidence>
<comment type="caution">
    <text evidence="1">The sequence shown here is derived from an EMBL/GenBank/DDBJ whole genome shotgun (WGS) entry which is preliminary data.</text>
</comment>
<dbReference type="EMBL" id="JAYMGO010000018">
    <property type="protein sequence ID" value="KAL1256894.1"/>
    <property type="molecule type" value="Genomic_DNA"/>
</dbReference>
<name>A0ABR3LVJ8_9TELE</name>
<sequence length="172" mass="18317">MGSRLSAVLAFPTPCPSPSALGMSPAARTLMGANYSIWAVGSKSVCPPGFRPLTDSPSCDITAVRICVCVRNGYREQCQGSCKHRLESDQAPDRLSPLSGGGVRQRQRVSSVNRCLVSEILLPEDCWPCGQFLRAAPLPSHSLSCPRSSTLSYPLSNIALSSVVFGYDCPVA</sequence>
<reference evidence="1 2" key="1">
    <citation type="submission" date="2023-09" db="EMBL/GenBank/DDBJ databases">
        <authorList>
            <person name="Wang M."/>
        </authorList>
    </citation>
    <scope>NUCLEOTIDE SEQUENCE [LARGE SCALE GENOMIC DNA]</scope>
    <source>
        <strain evidence="1">GT-2023</strain>
        <tissue evidence="1">Liver</tissue>
    </source>
</reference>
<protein>
    <submittedName>
        <fullName evidence="1">Uncharacterized protein</fullName>
    </submittedName>
</protein>
<gene>
    <name evidence="1" type="ORF">QQF64_012439</name>
</gene>
<dbReference type="Proteomes" id="UP001558613">
    <property type="component" value="Unassembled WGS sequence"/>
</dbReference>
<keyword evidence="2" id="KW-1185">Reference proteome</keyword>
<organism evidence="1 2">
    <name type="scientific">Cirrhinus molitorella</name>
    <name type="common">mud carp</name>
    <dbReference type="NCBI Taxonomy" id="172907"/>
    <lineage>
        <taxon>Eukaryota</taxon>
        <taxon>Metazoa</taxon>
        <taxon>Chordata</taxon>
        <taxon>Craniata</taxon>
        <taxon>Vertebrata</taxon>
        <taxon>Euteleostomi</taxon>
        <taxon>Actinopterygii</taxon>
        <taxon>Neopterygii</taxon>
        <taxon>Teleostei</taxon>
        <taxon>Ostariophysi</taxon>
        <taxon>Cypriniformes</taxon>
        <taxon>Cyprinidae</taxon>
        <taxon>Labeoninae</taxon>
        <taxon>Labeonini</taxon>
        <taxon>Cirrhinus</taxon>
    </lineage>
</organism>
<proteinExistence type="predicted"/>
<accession>A0ABR3LVJ8</accession>
<evidence type="ECO:0000313" key="2">
    <source>
        <dbReference type="Proteomes" id="UP001558613"/>
    </source>
</evidence>